<name>A0ABN7X4P3_GIGMA</name>
<sequence length="92" mass="10396">VHILPINKNASLNSHLPISILPNDPEEKRNLVIKIADFKPIMFEARLDSELIIKSVLEHFPYLKFQNKNMGIMDYVANGIAKMGISSLIIPN</sequence>
<gene>
    <name evidence="1" type="ORF">GMARGA_LOCUS38977</name>
</gene>
<keyword evidence="2" id="KW-1185">Reference proteome</keyword>
<dbReference type="Proteomes" id="UP000789901">
    <property type="component" value="Unassembled WGS sequence"/>
</dbReference>
<dbReference type="EMBL" id="CAJVQB010090300">
    <property type="protein sequence ID" value="CAG8848028.1"/>
    <property type="molecule type" value="Genomic_DNA"/>
</dbReference>
<organism evidence="1 2">
    <name type="scientific">Gigaspora margarita</name>
    <dbReference type="NCBI Taxonomy" id="4874"/>
    <lineage>
        <taxon>Eukaryota</taxon>
        <taxon>Fungi</taxon>
        <taxon>Fungi incertae sedis</taxon>
        <taxon>Mucoromycota</taxon>
        <taxon>Glomeromycotina</taxon>
        <taxon>Glomeromycetes</taxon>
        <taxon>Diversisporales</taxon>
        <taxon>Gigasporaceae</taxon>
        <taxon>Gigaspora</taxon>
    </lineage>
</organism>
<evidence type="ECO:0000313" key="1">
    <source>
        <dbReference type="EMBL" id="CAG8848028.1"/>
    </source>
</evidence>
<accession>A0ABN7X4P3</accession>
<comment type="caution">
    <text evidence="1">The sequence shown here is derived from an EMBL/GenBank/DDBJ whole genome shotgun (WGS) entry which is preliminary data.</text>
</comment>
<proteinExistence type="predicted"/>
<feature type="non-terminal residue" evidence="1">
    <location>
        <position position="1"/>
    </location>
</feature>
<protein>
    <submittedName>
        <fullName evidence="1">28699_t:CDS:1</fullName>
    </submittedName>
</protein>
<feature type="non-terminal residue" evidence="1">
    <location>
        <position position="92"/>
    </location>
</feature>
<reference evidence="1 2" key="1">
    <citation type="submission" date="2021-06" db="EMBL/GenBank/DDBJ databases">
        <authorList>
            <person name="Kallberg Y."/>
            <person name="Tangrot J."/>
            <person name="Rosling A."/>
        </authorList>
    </citation>
    <scope>NUCLEOTIDE SEQUENCE [LARGE SCALE GENOMIC DNA]</scope>
    <source>
        <strain evidence="1 2">120-4 pot B 10/14</strain>
    </source>
</reference>
<evidence type="ECO:0000313" key="2">
    <source>
        <dbReference type="Proteomes" id="UP000789901"/>
    </source>
</evidence>